<organism evidence="2 3">
    <name type="scientific">Solibacillus faecavium</name>
    <dbReference type="NCBI Taxonomy" id="2762221"/>
    <lineage>
        <taxon>Bacteria</taxon>
        <taxon>Bacillati</taxon>
        <taxon>Bacillota</taxon>
        <taxon>Bacilli</taxon>
        <taxon>Bacillales</taxon>
        <taxon>Caryophanaceae</taxon>
        <taxon>Solibacillus</taxon>
    </lineage>
</organism>
<keyword evidence="1" id="KW-0732">Signal</keyword>
<reference evidence="2 3" key="1">
    <citation type="submission" date="2020-08" db="EMBL/GenBank/DDBJ databases">
        <title>A Genomic Blueprint of the Chicken Gut Microbiome.</title>
        <authorList>
            <person name="Gilroy R."/>
            <person name="Ravi A."/>
            <person name="Getino M."/>
            <person name="Pursley I."/>
            <person name="Horton D.L."/>
            <person name="Alikhan N.-F."/>
            <person name="Baker D."/>
            <person name="Gharbi K."/>
            <person name="Hall N."/>
            <person name="Watson M."/>
            <person name="Adriaenssens E.M."/>
            <person name="Foster-Nyarko E."/>
            <person name="Jarju S."/>
            <person name="Secka A."/>
            <person name="Antonio M."/>
            <person name="Oren A."/>
            <person name="Chaudhuri R."/>
            <person name="La Ragione R.M."/>
            <person name="Hildebrand F."/>
            <person name="Pallen M.J."/>
        </authorList>
    </citation>
    <scope>NUCLEOTIDE SEQUENCE [LARGE SCALE GENOMIC DNA]</scope>
    <source>
        <strain evidence="2 3">A46</strain>
    </source>
</reference>
<evidence type="ECO:0000313" key="3">
    <source>
        <dbReference type="Proteomes" id="UP000619101"/>
    </source>
</evidence>
<dbReference type="EMBL" id="JACSPZ010000014">
    <property type="protein sequence ID" value="MBD8038702.1"/>
    <property type="molecule type" value="Genomic_DNA"/>
</dbReference>
<feature type="signal peptide" evidence="1">
    <location>
        <begin position="1"/>
        <end position="23"/>
    </location>
</feature>
<name>A0ABR8Y3A2_9BACL</name>
<accession>A0ABR8Y3A2</accession>
<keyword evidence="3" id="KW-1185">Reference proteome</keyword>
<sequence>MKKFLIGITIVISAFIFNSVTEAAQVDQLSEEELDYLYNNLNFNEKKIEAMPLMDLKALVEGQAEIVLDFDEYYNVEEPNDAEIQPLALTKSDLNLWGNVYKFNDSDVSGYTKFMAMSTFRWLKTPVWNLSDKIAIGLPTGIGIFYKTSNGNISGFSSYTAIFDKSNDKLLSYTDQYNVPAPGNYNINNGVASTHDLKLSLKPNQVNGGYVSQYFYIPNANTGKGRKANVQFEYGHRTVAGSVGLSFGVGGLGVGITQHYRTEILPYAEEFNY</sequence>
<comment type="caution">
    <text evidence="2">The sequence shown here is derived from an EMBL/GenBank/DDBJ whole genome shotgun (WGS) entry which is preliminary data.</text>
</comment>
<proteinExistence type="predicted"/>
<evidence type="ECO:0000313" key="2">
    <source>
        <dbReference type="EMBL" id="MBD8038702.1"/>
    </source>
</evidence>
<dbReference type="RefSeq" id="WP_191701765.1">
    <property type="nucleotide sequence ID" value="NZ_JACSPZ010000014.1"/>
</dbReference>
<gene>
    <name evidence="2" type="ORF">H9635_18315</name>
</gene>
<dbReference type="Proteomes" id="UP000619101">
    <property type="component" value="Unassembled WGS sequence"/>
</dbReference>
<evidence type="ECO:0000256" key="1">
    <source>
        <dbReference type="SAM" id="SignalP"/>
    </source>
</evidence>
<protein>
    <submittedName>
        <fullName evidence="2">Uncharacterized protein</fullName>
    </submittedName>
</protein>
<feature type="chain" id="PRO_5045165083" evidence="1">
    <location>
        <begin position="24"/>
        <end position="273"/>
    </location>
</feature>